<organism evidence="2 3">
    <name type="scientific">Modicella reniformis</name>
    <dbReference type="NCBI Taxonomy" id="1440133"/>
    <lineage>
        <taxon>Eukaryota</taxon>
        <taxon>Fungi</taxon>
        <taxon>Fungi incertae sedis</taxon>
        <taxon>Mucoromycota</taxon>
        <taxon>Mortierellomycotina</taxon>
        <taxon>Mortierellomycetes</taxon>
        <taxon>Mortierellales</taxon>
        <taxon>Mortierellaceae</taxon>
        <taxon>Modicella</taxon>
    </lineage>
</organism>
<dbReference type="AlphaFoldDB" id="A0A9P6MIS5"/>
<evidence type="ECO:0008006" key="4">
    <source>
        <dbReference type="Google" id="ProtNLM"/>
    </source>
</evidence>
<evidence type="ECO:0000256" key="1">
    <source>
        <dbReference type="SAM" id="MobiDB-lite"/>
    </source>
</evidence>
<gene>
    <name evidence="2" type="ORF">BGZ65_001536</name>
</gene>
<evidence type="ECO:0000313" key="2">
    <source>
        <dbReference type="EMBL" id="KAG0003599.1"/>
    </source>
</evidence>
<comment type="caution">
    <text evidence="2">The sequence shown here is derived from an EMBL/GenBank/DDBJ whole genome shotgun (WGS) entry which is preliminary data.</text>
</comment>
<protein>
    <recommendedName>
        <fullName evidence="4">F-box domain-containing protein</fullName>
    </recommendedName>
</protein>
<keyword evidence="3" id="KW-1185">Reference proteome</keyword>
<feature type="region of interest" description="Disordered" evidence="1">
    <location>
        <begin position="449"/>
        <end position="478"/>
    </location>
</feature>
<name>A0A9P6MIS5_9FUNG</name>
<feature type="compositionally biased region" description="Low complexity" evidence="1">
    <location>
        <begin position="589"/>
        <end position="607"/>
    </location>
</feature>
<feature type="region of interest" description="Disordered" evidence="1">
    <location>
        <begin position="588"/>
        <end position="607"/>
    </location>
</feature>
<dbReference type="Proteomes" id="UP000749646">
    <property type="component" value="Unassembled WGS sequence"/>
</dbReference>
<sequence length="636" mass="72632">MASPISIFDIPLIIDAVSKYLSKKDCARCTLVSKDFHSQFQPHLWREISIRPVKSLNVPQPSKEALLANKNLIRKLLVYDQPISGAIQSTMLMPGQSTTSVITTASIASFNETYAGFAHQVTPASHTTTAGQQIYSNDDNVRSLLLLVERNVKLQTWFIDLYGMLENSNSWMRFFKVLVNHPSLTSLHLHGQEFSHGIYRALFQCLPMSLETLVIRTMIYNVIKPAQFLVPPGRGPYRRLRNVHLRMCMKGREDAILFPFLRMCPKLEELTVPLMDSSAMCRFVALVSDTTRFPSIRGLYLSCQFLMHDKDLSHLVNVMRGRIRDYTMEGRCAQPSARQFCVNLATHWAATLESLVFGPDTIVSSPEVQVIATTCSRLKKLCIASRGGEYVEDRLVISEDSVSGWKAIFNQDNGDKSMMKQTTTTTDWVCLGLEELQLMILDDRWAEDEDEDDNHDLHHPHHQNTEPSESSLTSQQSRARDGIQRAYQQLGQLTKLKRLTLSWYSSHREQSTTRCRFDMSLESGLQHMGQLKELRELNVRGISCPNIGQKEVEWISQNWPKLRRCVGLMQQDNRWAFEVISRVQGAVESNSSNNSNGSRPININNNNKVIVPSTSRTREPTHIQWLRSRYPDVEIW</sequence>
<dbReference type="InterPro" id="IPR032675">
    <property type="entry name" value="LRR_dom_sf"/>
</dbReference>
<accession>A0A9P6MIS5</accession>
<proteinExistence type="predicted"/>
<dbReference type="OrthoDB" id="2339315at2759"/>
<dbReference type="EMBL" id="JAAAHW010000335">
    <property type="protein sequence ID" value="KAG0003599.1"/>
    <property type="molecule type" value="Genomic_DNA"/>
</dbReference>
<feature type="compositionally biased region" description="Polar residues" evidence="1">
    <location>
        <begin position="465"/>
        <end position="477"/>
    </location>
</feature>
<reference evidence="2" key="1">
    <citation type="journal article" date="2020" name="Fungal Divers.">
        <title>Resolving the Mortierellaceae phylogeny through synthesis of multi-gene phylogenetics and phylogenomics.</title>
        <authorList>
            <person name="Vandepol N."/>
            <person name="Liber J."/>
            <person name="Desiro A."/>
            <person name="Na H."/>
            <person name="Kennedy M."/>
            <person name="Barry K."/>
            <person name="Grigoriev I.V."/>
            <person name="Miller A.N."/>
            <person name="O'Donnell K."/>
            <person name="Stajich J.E."/>
            <person name="Bonito G."/>
        </authorList>
    </citation>
    <scope>NUCLEOTIDE SEQUENCE</scope>
    <source>
        <strain evidence="2">MES-2147</strain>
    </source>
</reference>
<evidence type="ECO:0000313" key="3">
    <source>
        <dbReference type="Proteomes" id="UP000749646"/>
    </source>
</evidence>
<dbReference type="SUPFAM" id="SSF52047">
    <property type="entry name" value="RNI-like"/>
    <property type="match status" value="1"/>
</dbReference>
<dbReference type="Gene3D" id="3.80.10.10">
    <property type="entry name" value="Ribonuclease Inhibitor"/>
    <property type="match status" value="1"/>
</dbReference>